<dbReference type="InterPro" id="IPR010753">
    <property type="entry name" value="DUF1330"/>
</dbReference>
<evidence type="ECO:0000259" key="1">
    <source>
        <dbReference type="Pfam" id="PF07045"/>
    </source>
</evidence>
<dbReference type="STRING" id="1292034.OR37_00480"/>
<evidence type="ECO:0000313" key="2">
    <source>
        <dbReference type="EMBL" id="ENZ83972.1"/>
    </source>
</evidence>
<sequence>MSNNSKGPKGYVIARVTVTDPEAYQRYADGAREAMREHGAKILARGGRFDAMEGEARPRNVILEFDSFEAARNYWRSETYQAARAHRLGAAEIELCIVEGVEES</sequence>
<dbReference type="SUPFAM" id="SSF54909">
    <property type="entry name" value="Dimeric alpha+beta barrel"/>
    <property type="match status" value="1"/>
</dbReference>
<proteinExistence type="predicted"/>
<dbReference type="PANTHER" id="PTHR41521">
    <property type="match status" value="1"/>
</dbReference>
<dbReference type="PANTHER" id="PTHR41521:SF4">
    <property type="entry name" value="BLR0684 PROTEIN"/>
    <property type="match status" value="1"/>
</dbReference>
<evidence type="ECO:0000313" key="3">
    <source>
        <dbReference type="Proteomes" id="UP000013063"/>
    </source>
</evidence>
<dbReference type="InterPro" id="IPR011008">
    <property type="entry name" value="Dimeric_a/b-barrel"/>
</dbReference>
<dbReference type="AlphaFoldDB" id="R0ESL4"/>
<protein>
    <recommendedName>
        <fullName evidence="1">DUF1330 domain-containing protein</fullName>
    </recommendedName>
</protein>
<dbReference type="Pfam" id="PF07045">
    <property type="entry name" value="DUF1330"/>
    <property type="match status" value="1"/>
</dbReference>
<gene>
    <name evidence="2" type="ORF">OR37_00480</name>
</gene>
<dbReference type="RefSeq" id="WP_004615560.1">
    <property type="nucleotide sequence ID" value="NZ_APMP01000001.1"/>
</dbReference>
<comment type="caution">
    <text evidence="2">The sequence shown here is derived from an EMBL/GenBank/DDBJ whole genome shotgun (WGS) entry which is preliminary data.</text>
</comment>
<reference evidence="2 3" key="1">
    <citation type="journal article" date="2013" name="Genome Announc.">
        <title>Draft Genome Sequence for Caulobacter sp. Strain OR37, a Bacterium Tolerant to Heavy Metals.</title>
        <authorList>
            <person name="Utturkar S.M."/>
            <person name="Bollmann A."/>
            <person name="Brzoska R.M."/>
            <person name="Klingeman D.M."/>
            <person name="Epstein S.E."/>
            <person name="Palumbo A.V."/>
            <person name="Brown S.D."/>
        </authorList>
    </citation>
    <scope>NUCLEOTIDE SEQUENCE [LARGE SCALE GENOMIC DNA]</scope>
    <source>
        <strain evidence="2 3">OR37</strain>
    </source>
</reference>
<organism evidence="2 3">
    <name type="scientific">Caulobacter vibrioides OR37</name>
    <dbReference type="NCBI Taxonomy" id="1292034"/>
    <lineage>
        <taxon>Bacteria</taxon>
        <taxon>Pseudomonadati</taxon>
        <taxon>Pseudomonadota</taxon>
        <taxon>Alphaproteobacteria</taxon>
        <taxon>Caulobacterales</taxon>
        <taxon>Caulobacteraceae</taxon>
        <taxon>Caulobacter</taxon>
    </lineage>
</organism>
<accession>R0ESL4</accession>
<dbReference type="EMBL" id="APMP01000001">
    <property type="protein sequence ID" value="ENZ83972.1"/>
    <property type="molecule type" value="Genomic_DNA"/>
</dbReference>
<name>R0ESL4_CAUVI</name>
<dbReference type="eggNOG" id="COG5470">
    <property type="taxonomic scope" value="Bacteria"/>
</dbReference>
<keyword evidence="3" id="KW-1185">Reference proteome</keyword>
<dbReference type="OrthoDB" id="9806380at2"/>
<dbReference type="Proteomes" id="UP000013063">
    <property type="component" value="Unassembled WGS sequence"/>
</dbReference>
<dbReference type="PATRIC" id="fig|1292034.3.peg.478"/>
<feature type="domain" description="DUF1330" evidence="1">
    <location>
        <begin position="9"/>
        <end position="101"/>
    </location>
</feature>
<dbReference type="Gene3D" id="3.30.70.100">
    <property type="match status" value="1"/>
</dbReference>